<keyword evidence="2" id="KW-1185">Reference proteome</keyword>
<evidence type="ECO:0000313" key="1">
    <source>
        <dbReference type="EMBL" id="KAG0421561.1"/>
    </source>
</evidence>
<name>A0AC60PKV8_IXOPE</name>
<evidence type="ECO:0000313" key="2">
    <source>
        <dbReference type="Proteomes" id="UP000805193"/>
    </source>
</evidence>
<organism evidence="1 2">
    <name type="scientific">Ixodes persulcatus</name>
    <name type="common">Taiga tick</name>
    <dbReference type="NCBI Taxonomy" id="34615"/>
    <lineage>
        <taxon>Eukaryota</taxon>
        <taxon>Metazoa</taxon>
        <taxon>Ecdysozoa</taxon>
        <taxon>Arthropoda</taxon>
        <taxon>Chelicerata</taxon>
        <taxon>Arachnida</taxon>
        <taxon>Acari</taxon>
        <taxon>Parasitiformes</taxon>
        <taxon>Ixodida</taxon>
        <taxon>Ixodoidea</taxon>
        <taxon>Ixodidae</taxon>
        <taxon>Ixodinae</taxon>
        <taxon>Ixodes</taxon>
    </lineage>
</organism>
<sequence>MCGNRICEGGTKIKAPSLFFYTKGDTVTTPTKLHTWYPERFHSASCPFCGAPWADVHHLAWVCKKIPGLTPLEEPKKEEWEAGLRSEEADKQKLLVGRAGVVIDAIGALD</sequence>
<proteinExistence type="predicted"/>
<accession>A0AC60PKV8</accession>
<reference evidence="1 2" key="1">
    <citation type="journal article" date="2020" name="Cell">
        <title>Large-Scale Comparative Analyses of Tick Genomes Elucidate Their Genetic Diversity and Vector Capacities.</title>
        <authorList>
            <consortium name="Tick Genome and Microbiome Consortium (TIGMIC)"/>
            <person name="Jia N."/>
            <person name="Wang J."/>
            <person name="Shi W."/>
            <person name="Du L."/>
            <person name="Sun Y."/>
            <person name="Zhan W."/>
            <person name="Jiang J.F."/>
            <person name="Wang Q."/>
            <person name="Zhang B."/>
            <person name="Ji P."/>
            <person name="Bell-Sakyi L."/>
            <person name="Cui X.M."/>
            <person name="Yuan T.T."/>
            <person name="Jiang B.G."/>
            <person name="Yang W.F."/>
            <person name="Lam T.T."/>
            <person name="Chang Q.C."/>
            <person name="Ding S.J."/>
            <person name="Wang X.J."/>
            <person name="Zhu J.G."/>
            <person name="Ruan X.D."/>
            <person name="Zhao L."/>
            <person name="Wei J.T."/>
            <person name="Ye R.Z."/>
            <person name="Que T.C."/>
            <person name="Du C.H."/>
            <person name="Zhou Y.H."/>
            <person name="Cheng J.X."/>
            <person name="Dai P.F."/>
            <person name="Guo W.B."/>
            <person name="Han X.H."/>
            <person name="Huang E.J."/>
            <person name="Li L.F."/>
            <person name="Wei W."/>
            <person name="Gao Y.C."/>
            <person name="Liu J.Z."/>
            <person name="Shao H.Z."/>
            <person name="Wang X."/>
            <person name="Wang C.C."/>
            <person name="Yang T.C."/>
            <person name="Huo Q.B."/>
            <person name="Li W."/>
            <person name="Chen H.Y."/>
            <person name="Chen S.E."/>
            <person name="Zhou L.G."/>
            <person name="Ni X.B."/>
            <person name="Tian J.H."/>
            <person name="Sheng Y."/>
            <person name="Liu T."/>
            <person name="Pan Y.S."/>
            <person name="Xia L.Y."/>
            <person name="Li J."/>
            <person name="Zhao F."/>
            <person name="Cao W.C."/>
        </authorList>
    </citation>
    <scope>NUCLEOTIDE SEQUENCE [LARGE SCALE GENOMIC DNA]</scope>
    <source>
        <strain evidence="1">Iper-2018</strain>
    </source>
</reference>
<dbReference type="Proteomes" id="UP000805193">
    <property type="component" value="Unassembled WGS sequence"/>
</dbReference>
<comment type="caution">
    <text evidence="1">The sequence shown here is derived from an EMBL/GenBank/DDBJ whole genome shotgun (WGS) entry which is preliminary data.</text>
</comment>
<gene>
    <name evidence="1" type="ORF">HPB47_002523</name>
</gene>
<protein>
    <submittedName>
        <fullName evidence="1">Uncharacterized protein</fullName>
    </submittedName>
</protein>
<dbReference type="EMBL" id="JABSTQ010010346">
    <property type="protein sequence ID" value="KAG0421561.1"/>
    <property type="molecule type" value="Genomic_DNA"/>
</dbReference>